<dbReference type="AlphaFoldDB" id="A0A3B0Y163"/>
<reference evidence="1" key="1">
    <citation type="submission" date="2018-06" db="EMBL/GenBank/DDBJ databases">
        <authorList>
            <person name="Zhirakovskaya E."/>
        </authorList>
    </citation>
    <scope>NUCLEOTIDE SEQUENCE</scope>
</reference>
<organism evidence="1">
    <name type="scientific">hydrothermal vent metagenome</name>
    <dbReference type="NCBI Taxonomy" id="652676"/>
    <lineage>
        <taxon>unclassified sequences</taxon>
        <taxon>metagenomes</taxon>
        <taxon>ecological metagenomes</taxon>
    </lineage>
</organism>
<sequence>MAYFVYKISPGPTKLVSKLEKLAQYDSFKEAKVYARGLRAELSADDAKHIKVMFAESELEAEGQLMEKREAPILREWEK</sequence>
<dbReference type="EMBL" id="UOFN01000034">
    <property type="protein sequence ID" value="VAW74378.1"/>
    <property type="molecule type" value="Genomic_DNA"/>
</dbReference>
<protein>
    <submittedName>
        <fullName evidence="1">Uncharacterized protein</fullName>
    </submittedName>
</protein>
<accession>A0A3B0Y163</accession>
<evidence type="ECO:0000313" key="1">
    <source>
        <dbReference type="EMBL" id="VAW74378.1"/>
    </source>
</evidence>
<proteinExistence type="predicted"/>
<name>A0A3B0Y163_9ZZZZ</name>
<gene>
    <name evidence="1" type="ORF">MNBD_GAMMA15-1354</name>
</gene>